<evidence type="ECO:0000259" key="8">
    <source>
        <dbReference type="Pfam" id="PF13515"/>
    </source>
</evidence>
<evidence type="ECO:0000256" key="3">
    <source>
        <dbReference type="ARBA" id="ARBA00022692"/>
    </source>
</evidence>
<dbReference type="AlphaFoldDB" id="A0A2T0GSR7"/>
<dbReference type="STRING" id="1050202.GCA_000384035_03268"/>
<evidence type="ECO:0000256" key="7">
    <source>
        <dbReference type="SAM" id="Phobius"/>
    </source>
</evidence>
<evidence type="ECO:0000313" key="10">
    <source>
        <dbReference type="Proteomes" id="UP000239352"/>
    </source>
</evidence>
<evidence type="ECO:0000256" key="2">
    <source>
        <dbReference type="ARBA" id="ARBA00022475"/>
    </source>
</evidence>
<comment type="similarity">
    <text evidence="6">Belongs to the YccS/YhfK family.</text>
</comment>
<keyword evidence="5 7" id="KW-0472">Membrane</keyword>
<keyword evidence="2" id="KW-1003">Cell membrane</keyword>
<dbReference type="Pfam" id="PF13515">
    <property type="entry name" value="FUSC_2"/>
    <property type="match status" value="1"/>
</dbReference>
<proteinExistence type="inferred from homology"/>
<feature type="transmembrane region" description="Helical" evidence="7">
    <location>
        <begin position="93"/>
        <end position="113"/>
    </location>
</feature>
<keyword evidence="3 7" id="KW-0812">Transmembrane</keyword>
<feature type="transmembrane region" description="Helical" evidence="7">
    <location>
        <begin position="360"/>
        <end position="386"/>
    </location>
</feature>
<sequence>MGETLRLNRNGPIFWPALRSFLSVLLPLATLFQLDRMDLVAGAVFGGLTSVYCRSEPSRHQIRSLAVVAAGMVVAVALGDLIALWGLPSGRQQLVAVVGTAVVGAVATAATTAARVGAPGGLIFAFATGACANLSLSPDELPAHLTVCALSGAFAWGVCSLGAVLAGLRPQRRAVAAALEATAAHLANPDLDGRHRAAVAIENARTRLPLVSARRRESTEYRELVRAVEVCEVLLGASRVARATVWSLRATAERVRTGQPLHPPGYARPDRPLGPGPPPSRWWAVREVLLATARPRRGTGTWLLPFAARVGTAALISGVAAQLLGLGHTYWAAVSAVSVLQATSTSRSVPRMLQRVAGTLGGVVLGMLLLSLHPRVWVIILLLAALQWAAEMTVTINYAFGLLFVTPVALLVGGMMSSAPPEELAASRLWTTLLGAAVAVLVARLAPHRAWLVRVRDALDRVRRLVELGGAAPRQQLRQALVELHDAYDTAAGEVPDEHLPTEELLRVSRRAYRLLDERDYPSPRPRETAG</sequence>
<dbReference type="PANTHER" id="PTHR30509">
    <property type="entry name" value="P-HYDROXYBENZOIC ACID EFFLUX PUMP SUBUNIT-RELATED"/>
    <property type="match status" value="1"/>
</dbReference>
<keyword evidence="10" id="KW-1185">Reference proteome</keyword>
<feature type="transmembrane region" description="Helical" evidence="7">
    <location>
        <begin position="398"/>
        <end position="417"/>
    </location>
</feature>
<organism evidence="9 10">
    <name type="scientific">Actinopolyspora mortivallis</name>
    <dbReference type="NCBI Taxonomy" id="33906"/>
    <lineage>
        <taxon>Bacteria</taxon>
        <taxon>Bacillati</taxon>
        <taxon>Actinomycetota</taxon>
        <taxon>Actinomycetes</taxon>
        <taxon>Actinopolysporales</taxon>
        <taxon>Actinopolysporaceae</taxon>
        <taxon>Actinopolyspora</taxon>
    </lineage>
</organism>
<feature type="transmembrane region" description="Helical" evidence="7">
    <location>
        <begin position="302"/>
        <end position="324"/>
    </location>
</feature>
<dbReference type="InParanoid" id="A0A2T0GSR7"/>
<protein>
    <submittedName>
        <fullName evidence="9">FUSC family protein</fullName>
    </submittedName>
</protein>
<dbReference type="GO" id="GO:0005886">
    <property type="term" value="C:plasma membrane"/>
    <property type="evidence" value="ECO:0007669"/>
    <property type="project" value="UniProtKB-SubCell"/>
</dbReference>
<evidence type="ECO:0000256" key="5">
    <source>
        <dbReference type="ARBA" id="ARBA00023136"/>
    </source>
</evidence>
<comment type="subcellular location">
    <subcellularLocation>
        <location evidence="1">Cell membrane</location>
        <topology evidence="1">Multi-pass membrane protein</topology>
    </subcellularLocation>
</comment>
<feature type="transmembrane region" description="Helical" evidence="7">
    <location>
        <begin position="429"/>
        <end position="446"/>
    </location>
</feature>
<comment type="caution">
    <text evidence="9">The sequence shown here is derived from an EMBL/GenBank/DDBJ whole genome shotgun (WGS) entry which is preliminary data.</text>
</comment>
<gene>
    <name evidence="9" type="ORF">CEP50_16890</name>
</gene>
<name>A0A2T0GSR7_ACTMO</name>
<feature type="domain" description="Integral membrane bound transporter" evidence="8">
    <location>
        <begin position="317"/>
        <end position="442"/>
    </location>
</feature>
<dbReference type="PANTHER" id="PTHR30509:SF9">
    <property type="entry name" value="MULTIDRUG RESISTANCE PROTEIN MDTO"/>
    <property type="match status" value="1"/>
</dbReference>
<feature type="transmembrane region" description="Helical" evidence="7">
    <location>
        <begin position="12"/>
        <end position="31"/>
    </location>
</feature>
<feature type="transmembrane region" description="Helical" evidence="7">
    <location>
        <begin position="143"/>
        <end position="168"/>
    </location>
</feature>
<feature type="transmembrane region" description="Helical" evidence="7">
    <location>
        <begin position="65"/>
        <end position="87"/>
    </location>
</feature>
<accession>A0A2T0GSR7</accession>
<dbReference type="EMBL" id="PVSR01000040">
    <property type="protein sequence ID" value="PRW62140.1"/>
    <property type="molecule type" value="Genomic_DNA"/>
</dbReference>
<keyword evidence="4 7" id="KW-1133">Transmembrane helix</keyword>
<evidence type="ECO:0000256" key="6">
    <source>
        <dbReference type="ARBA" id="ARBA00043993"/>
    </source>
</evidence>
<evidence type="ECO:0000256" key="1">
    <source>
        <dbReference type="ARBA" id="ARBA00004651"/>
    </source>
</evidence>
<dbReference type="InterPro" id="IPR049453">
    <property type="entry name" value="Memb_transporter_dom"/>
</dbReference>
<dbReference type="Proteomes" id="UP000239352">
    <property type="component" value="Unassembled WGS sequence"/>
</dbReference>
<evidence type="ECO:0000313" key="9">
    <source>
        <dbReference type="EMBL" id="PRW62140.1"/>
    </source>
</evidence>
<evidence type="ECO:0000256" key="4">
    <source>
        <dbReference type="ARBA" id="ARBA00022989"/>
    </source>
</evidence>
<reference evidence="9 10" key="1">
    <citation type="submission" date="2018-03" db="EMBL/GenBank/DDBJ databases">
        <title>Actinopolyspora mortivallis from Sahara, screening for active biomolecules.</title>
        <authorList>
            <person name="Selama O."/>
            <person name="Wellington E.M.H."/>
            <person name="Hacene H."/>
        </authorList>
    </citation>
    <scope>NUCLEOTIDE SEQUENCE [LARGE SCALE GENOMIC DNA]</scope>
    <source>
        <strain evidence="9 10">M5A</strain>
    </source>
</reference>